<evidence type="ECO:0000256" key="1">
    <source>
        <dbReference type="ARBA" id="ARBA00010641"/>
    </source>
</evidence>
<dbReference type="SUPFAM" id="SSF88659">
    <property type="entry name" value="Sigma3 and sigma4 domains of RNA polymerase sigma factors"/>
    <property type="match status" value="1"/>
</dbReference>
<evidence type="ECO:0000256" key="2">
    <source>
        <dbReference type="ARBA" id="ARBA00023015"/>
    </source>
</evidence>
<dbReference type="EMBL" id="WTVH01000061">
    <property type="protein sequence ID" value="NMF95310.1"/>
    <property type="molecule type" value="Genomic_DNA"/>
</dbReference>
<keyword evidence="3" id="KW-0731">Sigma factor</keyword>
<sequence length="192" mass="21749">MDPEDVGKEDIEAQLARRIAGAPAGEALDAEARLYRLLAPRARRYGLRHLRDEHAASDLMQHVMTLTIEQLRSGALREPGRVVSFVLGACRMTVLEMRRGWRRREALLERYGDTLSIADITAPQRLDHERVADCLQRLPERERSVLVMSFYEDRPSEDVASMLGLSPGNVRVIRHRGIGRLRTCIESGGKRP</sequence>
<dbReference type="RefSeq" id="WP_169200505.1">
    <property type="nucleotide sequence ID" value="NZ_WTVH02000001.1"/>
</dbReference>
<dbReference type="Pfam" id="PF04545">
    <property type="entry name" value="Sigma70_r4"/>
    <property type="match status" value="1"/>
</dbReference>
<dbReference type="InterPro" id="IPR036388">
    <property type="entry name" value="WH-like_DNA-bd_sf"/>
</dbReference>
<dbReference type="InterPro" id="IPR013325">
    <property type="entry name" value="RNA_pol_sigma_r2"/>
</dbReference>
<keyword evidence="8" id="KW-1185">Reference proteome</keyword>
<dbReference type="PANTHER" id="PTHR43133:SF8">
    <property type="entry name" value="RNA POLYMERASE SIGMA FACTOR HI_1459-RELATED"/>
    <property type="match status" value="1"/>
</dbReference>
<comment type="caution">
    <text evidence="7">The sequence shown here is derived from an EMBL/GenBank/DDBJ whole genome shotgun (WGS) entry which is preliminary data.</text>
</comment>
<evidence type="ECO:0000259" key="6">
    <source>
        <dbReference type="Pfam" id="PF04545"/>
    </source>
</evidence>
<keyword evidence="5" id="KW-0804">Transcription</keyword>
<dbReference type="InterPro" id="IPR039425">
    <property type="entry name" value="RNA_pol_sigma-70-like"/>
</dbReference>
<protein>
    <submittedName>
        <fullName evidence="7">Sigma-70 family RNA polymerase sigma factor</fullName>
    </submittedName>
</protein>
<dbReference type="InterPro" id="IPR014284">
    <property type="entry name" value="RNA_pol_sigma-70_dom"/>
</dbReference>
<comment type="similarity">
    <text evidence="1">Belongs to the sigma-70 factor family. ECF subfamily.</text>
</comment>
<feature type="domain" description="RNA polymerase sigma-70 region 4" evidence="6">
    <location>
        <begin position="134"/>
        <end position="182"/>
    </location>
</feature>
<reference evidence="7" key="1">
    <citation type="submission" date="2019-12" db="EMBL/GenBank/DDBJ databases">
        <title>Comparative genomics gives insights into the taxonomy of the Azoarcus-Aromatoleum group and reveals separate origins of nif in the plant-associated Azoarcus and non-plant-associated Aromatoleum sub-groups.</title>
        <authorList>
            <person name="Lafos M."/>
            <person name="Maluk M."/>
            <person name="Batista M."/>
            <person name="Junghare M."/>
            <person name="Carmona M."/>
            <person name="Faoro H."/>
            <person name="Cruz L.M."/>
            <person name="Battistoni F."/>
            <person name="De Souza E."/>
            <person name="Pedrosa F."/>
            <person name="Chen W.-M."/>
            <person name="Poole P.S."/>
            <person name="Dixon R.A."/>
            <person name="James E.K."/>
        </authorList>
    </citation>
    <scope>NUCLEOTIDE SEQUENCE</scope>
    <source>
        <strain evidence="7">U120</strain>
    </source>
</reference>
<evidence type="ECO:0000256" key="3">
    <source>
        <dbReference type="ARBA" id="ARBA00023082"/>
    </source>
</evidence>
<evidence type="ECO:0000256" key="4">
    <source>
        <dbReference type="ARBA" id="ARBA00023125"/>
    </source>
</evidence>
<dbReference type="InterPro" id="IPR007630">
    <property type="entry name" value="RNA_pol_sigma70_r4"/>
</dbReference>
<dbReference type="PANTHER" id="PTHR43133">
    <property type="entry name" value="RNA POLYMERASE ECF-TYPE SIGMA FACTO"/>
    <property type="match status" value="1"/>
</dbReference>
<evidence type="ECO:0000313" key="8">
    <source>
        <dbReference type="Proteomes" id="UP000601990"/>
    </source>
</evidence>
<dbReference type="SUPFAM" id="SSF88946">
    <property type="entry name" value="Sigma2 domain of RNA polymerase sigma factors"/>
    <property type="match status" value="1"/>
</dbReference>
<gene>
    <name evidence="7" type="ORF">GO608_18555</name>
</gene>
<organism evidence="7 8">
    <name type="scientific">Aromatoleum buckelii</name>
    <dbReference type="NCBI Taxonomy" id="200254"/>
    <lineage>
        <taxon>Bacteria</taxon>
        <taxon>Pseudomonadati</taxon>
        <taxon>Pseudomonadota</taxon>
        <taxon>Betaproteobacteria</taxon>
        <taxon>Rhodocyclales</taxon>
        <taxon>Rhodocyclaceae</taxon>
        <taxon>Aromatoleum</taxon>
    </lineage>
</organism>
<keyword evidence="4" id="KW-0238">DNA-binding</keyword>
<proteinExistence type="inferred from homology"/>
<dbReference type="Gene3D" id="1.10.10.10">
    <property type="entry name" value="Winged helix-like DNA-binding domain superfamily/Winged helix DNA-binding domain"/>
    <property type="match status" value="1"/>
</dbReference>
<dbReference type="CDD" id="cd06171">
    <property type="entry name" value="Sigma70_r4"/>
    <property type="match status" value="1"/>
</dbReference>
<evidence type="ECO:0000256" key="5">
    <source>
        <dbReference type="ARBA" id="ARBA00023163"/>
    </source>
</evidence>
<dbReference type="Gene3D" id="1.10.1740.10">
    <property type="match status" value="1"/>
</dbReference>
<dbReference type="InterPro" id="IPR013324">
    <property type="entry name" value="RNA_pol_sigma_r3/r4-like"/>
</dbReference>
<accession>A0ABX1N7N7</accession>
<dbReference type="Proteomes" id="UP000601990">
    <property type="component" value="Unassembled WGS sequence"/>
</dbReference>
<name>A0ABX1N7N7_9RHOO</name>
<keyword evidence="2" id="KW-0805">Transcription regulation</keyword>
<dbReference type="NCBIfam" id="TIGR02937">
    <property type="entry name" value="sigma70-ECF"/>
    <property type="match status" value="1"/>
</dbReference>
<evidence type="ECO:0000313" key="7">
    <source>
        <dbReference type="EMBL" id="NMF95310.1"/>
    </source>
</evidence>